<dbReference type="EC" id="2.1.1.72" evidence="1"/>
<keyword evidence="3" id="KW-0808">Transferase</keyword>
<evidence type="ECO:0000259" key="6">
    <source>
        <dbReference type="Pfam" id="PF07669"/>
    </source>
</evidence>
<reference evidence="8 9" key="1">
    <citation type="submission" date="2018-05" db="EMBL/GenBank/DDBJ databases">
        <title>Draft genome sequences of Dehalococcoides mccartyi strains RC and KS.</title>
        <authorList>
            <person name="Higgins S.A."/>
            <person name="Padilla-Crespo E."/>
            <person name="Loeffler F.E."/>
        </authorList>
    </citation>
    <scope>NUCLEOTIDE SEQUENCE [LARGE SCALE GENOMIC DNA]</scope>
    <source>
        <strain evidence="8 9">RC</strain>
    </source>
</reference>
<dbReference type="Pfam" id="PF07669">
    <property type="entry name" value="Eco57I"/>
    <property type="match status" value="1"/>
</dbReference>
<evidence type="ECO:0000313" key="8">
    <source>
        <dbReference type="EMBL" id="RAL68827.1"/>
    </source>
</evidence>
<dbReference type="InterPro" id="IPR011639">
    <property type="entry name" value="MethylTrfase_TaqI-like_dom"/>
</dbReference>
<dbReference type="EMBL" id="QGLC01000025">
    <property type="protein sequence ID" value="RAL68827.1"/>
    <property type="molecule type" value="Genomic_DNA"/>
</dbReference>
<evidence type="ECO:0000256" key="3">
    <source>
        <dbReference type="ARBA" id="ARBA00022679"/>
    </source>
</evidence>
<dbReference type="InterPro" id="IPR050953">
    <property type="entry name" value="N4_N6_ade-DNA_methylase"/>
</dbReference>
<dbReference type="PANTHER" id="PTHR33841">
    <property type="entry name" value="DNA METHYLTRANSFERASE YEEA-RELATED"/>
    <property type="match status" value="1"/>
</dbReference>
<dbReference type="PANTHER" id="PTHR33841:SF1">
    <property type="entry name" value="DNA METHYLTRANSFERASE A"/>
    <property type="match status" value="1"/>
</dbReference>
<proteinExistence type="predicted"/>
<dbReference type="GO" id="GO:0003676">
    <property type="term" value="F:nucleic acid binding"/>
    <property type="evidence" value="ECO:0007669"/>
    <property type="project" value="InterPro"/>
</dbReference>
<accession>A0A328EJW7</accession>
<evidence type="ECO:0000256" key="5">
    <source>
        <dbReference type="ARBA" id="ARBA00047942"/>
    </source>
</evidence>
<evidence type="ECO:0000256" key="1">
    <source>
        <dbReference type="ARBA" id="ARBA00011900"/>
    </source>
</evidence>
<evidence type="ECO:0000313" key="9">
    <source>
        <dbReference type="Proteomes" id="UP000249146"/>
    </source>
</evidence>
<dbReference type="PRINTS" id="PR00507">
    <property type="entry name" value="N12N6MTFRASE"/>
</dbReference>
<dbReference type="GO" id="GO:0032259">
    <property type="term" value="P:methylation"/>
    <property type="evidence" value="ECO:0007669"/>
    <property type="project" value="UniProtKB-KW"/>
</dbReference>
<dbReference type="Gene3D" id="3.40.50.150">
    <property type="entry name" value="Vaccinia Virus protein VP39"/>
    <property type="match status" value="1"/>
</dbReference>
<dbReference type="Proteomes" id="UP000249146">
    <property type="component" value="Unassembled WGS sequence"/>
</dbReference>
<dbReference type="InterPro" id="IPR056716">
    <property type="entry name" value="DUF7814"/>
</dbReference>
<dbReference type="AlphaFoldDB" id="A0A328EJW7"/>
<dbReference type="SUPFAM" id="SSF53335">
    <property type="entry name" value="S-adenosyl-L-methionine-dependent methyltransferases"/>
    <property type="match status" value="1"/>
</dbReference>
<evidence type="ECO:0000259" key="7">
    <source>
        <dbReference type="Pfam" id="PF25120"/>
    </source>
</evidence>
<gene>
    <name evidence="8" type="ORF">C1G87_1593</name>
</gene>
<dbReference type="PROSITE" id="PS00092">
    <property type="entry name" value="N6_MTASE"/>
    <property type="match status" value="1"/>
</dbReference>
<dbReference type="GO" id="GO:0009007">
    <property type="term" value="F:site-specific DNA-methyltransferase (adenine-specific) activity"/>
    <property type="evidence" value="ECO:0007669"/>
    <property type="project" value="UniProtKB-EC"/>
</dbReference>
<dbReference type="GO" id="GO:0006304">
    <property type="term" value="P:DNA modification"/>
    <property type="evidence" value="ECO:0007669"/>
    <property type="project" value="InterPro"/>
</dbReference>
<comment type="catalytic activity">
    <reaction evidence="5">
        <text>a 2'-deoxyadenosine in DNA + S-adenosyl-L-methionine = an N(6)-methyl-2'-deoxyadenosine in DNA + S-adenosyl-L-homocysteine + H(+)</text>
        <dbReference type="Rhea" id="RHEA:15197"/>
        <dbReference type="Rhea" id="RHEA-COMP:12418"/>
        <dbReference type="Rhea" id="RHEA-COMP:12419"/>
        <dbReference type="ChEBI" id="CHEBI:15378"/>
        <dbReference type="ChEBI" id="CHEBI:57856"/>
        <dbReference type="ChEBI" id="CHEBI:59789"/>
        <dbReference type="ChEBI" id="CHEBI:90615"/>
        <dbReference type="ChEBI" id="CHEBI:90616"/>
        <dbReference type="EC" id="2.1.1.72"/>
    </reaction>
</comment>
<name>A0A328EJW7_9CHLR</name>
<keyword evidence="4" id="KW-0949">S-adenosyl-L-methionine</keyword>
<comment type="caution">
    <text evidence="8">The sequence shown here is derived from an EMBL/GenBank/DDBJ whole genome shotgun (WGS) entry which is preliminary data.</text>
</comment>
<protein>
    <recommendedName>
        <fullName evidence="1">site-specific DNA-methyltransferase (adenine-specific)</fullName>
        <ecNumber evidence="1">2.1.1.72</ecNumber>
    </recommendedName>
</protein>
<organism evidence="8 9">
    <name type="scientific">Dehalococcoides mccartyi</name>
    <dbReference type="NCBI Taxonomy" id="61435"/>
    <lineage>
        <taxon>Bacteria</taxon>
        <taxon>Bacillati</taxon>
        <taxon>Chloroflexota</taxon>
        <taxon>Dehalococcoidia</taxon>
        <taxon>Dehalococcoidales</taxon>
        <taxon>Dehalococcoidaceae</taxon>
        <taxon>Dehalococcoides</taxon>
    </lineage>
</organism>
<feature type="domain" description="Type II methyltransferase M.TaqI-like" evidence="6">
    <location>
        <begin position="500"/>
        <end position="763"/>
    </location>
</feature>
<keyword evidence="2" id="KW-0489">Methyltransferase</keyword>
<dbReference type="InterPro" id="IPR029063">
    <property type="entry name" value="SAM-dependent_MTases_sf"/>
</dbReference>
<evidence type="ECO:0000256" key="4">
    <source>
        <dbReference type="ARBA" id="ARBA00022691"/>
    </source>
</evidence>
<dbReference type="InterPro" id="IPR002052">
    <property type="entry name" value="DNA_methylase_N6_adenine_CS"/>
</dbReference>
<feature type="domain" description="DUF7814" evidence="7">
    <location>
        <begin position="253"/>
        <end position="294"/>
    </location>
</feature>
<dbReference type="Pfam" id="PF25120">
    <property type="entry name" value="DUF7814"/>
    <property type="match status" value="1"/>
</dbReference>
<sequence length="932" mass="108214">MSEDRLSRVVEDFNYRNLNLFFRSKCENFAEAPGNLSQYDDERFNDFQKLGEIRFDNGDKLVITASLVIGGLSERTGKKAQYDKAKKILRELAVYDAGFFIYHDNSGNFRFSLIYGQAEGTKKSWSNFRRFTYLVSQDQTNKTFRMRVGECIFSSLENVKDAFSVEKVNKEFYNHIAEFFYRLTGYDRKREMKLPSVSDDDKKTYQEFAVRLIGRTIFCWFLKHKKSVAEEPLVPKGILSSDSVYINKGYYHNVLEKLFFEVLNTPQEQRKEDILPDADRIPFLNGGLFEPHKVNDFYNGQPQYNLVIPDDWFEQFFGILEQYNFTIDENSSVDADVSVDPEMLGRIFENLLAEVNPETGETARKSTGSYYTPRTIVDYMVDQSLKRYLVAEAGIDENTVNGLLSYEDPDSTLTDREKNTIIAALDEIKIIDPACGSGAFPMGILHKILLILEKIDPEMKLWFKQKFGSIDDALLKQEIVERLEKENWEYIRKLLIIRKSIYGVDIQTIAVEISKLRFFLSLIVDEKIDDKAKYRGVKPLPNLEFKFVAANSLIKLPTPDTNKKALIDFEDTESIKDLAKIRDKYFTSYGADKIKAEQEFSATQKKMFEFYLQNLNQEQRNLIGAVKKINNNVGKTVTQMLSEWEPFTFKQCDWFDSKWMFGVTDNFDIVIGNPPYLRVQGIQQTQPEYMSYYRDNYQSAKGNFDLYALFIERGYQLLNSKGQFAYIVPHKFFQASFGEALRRFLTKRGALREVVRFGSAQVFEESTTYTCLLFLGAEHGSSFDMLEVKTLDRGEEVLQAARTRTKHPDYAFEPYPEPAISQNSKSIEWDFSIGEDKRIVERLQQHSLTLADVTRKIFVGLQTSADKIYVLKILDEYTDSLLCYSNYFEEEVEIERGLVKLFLMGKDVHRYEPAKARNVVIFPYIIRNGRLS</sequence>
<evidence type="ECO:0000256" key="2">
    <source>
        <dbReference type="ARBA" id="ARBA00022603"/>
    </source>
</evidence>